<evidence type="ECO:0000313" key="2">
    <source>
        <dbReference type="Proteomes" id="UP000463975"/>
    </source>
</evidence>
<geneLocation type="plasmid" evidence="1 2">
    <name>unnamed1</name>
</geneLocation>
<keyword evidence="1" id="KW-0614">Plasmid</keyword>
<dbReference type="AlphaFoldDB" id="A0A6P1NHY3"/>
<sequence>MSKSRLKALETLKRLQITEVDRLKSSFAECIDNENKIELSINDMRNNIVSNENFMMQHQSSESASFNFQQSYYEWLPVAQKFIAEKNEDLCLAQQNTELVRADMIKAKTSLEATEKLISAIHKEIDYLQERKLQTELDDIARNNFIKAASKITHR</sequence>
<organism evidence="1 2">
    <name type="scientific">Aristophania vespae</name>
    <dbReference type="NCBI Taxonomy" id="2697033"/>
    <lineage>
        <taxon>Bacteria</taxon>
        <taxon>Pseudomonadati</taxon>
        <taxon>Pseudomonadota</taxon>
        <taxon>Alphaproteobacteria</taxon>
        <taxon>Acetobacterales</taxon>
        <taxon>Acetobacteraceae</taxon>
        <taxon>Aristophania</taxon>
    </lineage>
</organism>
<dbReference type="EMBL" id="CP047653">
    <property type="protein sequence ID" value="QHI96487.1"/>
    <property type="molecule type" value="Genomic_DNA"/>
</dbReference>
<gene>
    <name evidence="1" type="ORF">GT348_09015</name>
</gene>
<accession>A0A6P1NHY3</accession>
<reference evidence="1 2" key="1">
    <citation type="submission" date="2020-01" db="EMBL/GenBank/DDBJ databases">
        <title>Genome sequencing of strain KACC 21507.</title>
        <authorList>
            <person name="Heo J."/>
            <person name="Kim S.-J."/>
            <person name="Kim J.-S."/>
            <person name="Hong S.-B."/>
            <person name="Kwon S.-W."/>
        </authorList>
    </citation>
    <scope>NUCLEOTIDE SEQUENCE [LARGE SCALE GENOMIC DNA]</scope>
    <source>
        <strain evidence="1 2">KACC 21507</strain>
        <plasmid evidence="1 2">unnamed1</plasmid>
    </source>
</reference>
<dbReference type="RefSeq" id="WP_160619544.1">
    <property type="nucleotide sequence ID" value="NZ_CP047653.1"/>
</dbReference>
<dbReference type="KEGG" id="bomb:GT348_09015"/>
<proteinExistence type="predicted"/>
<dbReference type="Proteomes" id="UP000463975">
    <property type="component" value="Plasmid unnamed1"/>
</dbReference>
<keyword evidence="2" id="KW-1185">Reference proteome</keyword>
<protein>
    <submittedName>
        <fullName evidence="1">Uncharacterized protein</fullName>
    </submittedName>
</protein>
<evidence type="ECO:0000313" key="1">
    <source>
        <dbReference type="EMBL" id="QHI96487.1"/>
    </source>
</evidence>
<name>A0A6P1NHY3_9PROT</name>
<dbReference type="InterPro" id="IPR053716">
    <property type="entry name" value="Flag_assembly_chemotaxis_eff"/>
</dbReference>
<dbReference type="Gene3D" id="1.10.287.1700">
    <property type="match status" value="1"/>
</dbReference>